<dbReference type="InterPro" id="IPR032675">
    <property type="entry name" value="LRR_dom_sf"/>
</dbReference>
<feature type="compositionally biased region" description="Polar residues" evidence="1">
    <location>
        <begin position="226"/>
        <end position="250"/>
    </location>
</feature>
<evidence type="ECO:0000313" key="3">
    <source>
        <dbReference type="Proteomes" id="UP001306508"/>
    </source>
</evidence>
<feature type="compositionally biased region" description="Polar residues" evidence="1">
    <location>
        <begin position="66"/>
        <end position="94"/>
    </location>
</feature>
<feature type="compositionally biased region" description="Polar residues" evidence="1">
    <location>
        <begin position="134"/>
        <end position="152"/>
    </location>
</feature>
<feature type="region of interest" description="Disordered" evidence="1">
    <location>
        <begin position="1108"/>
        <end position="1131"/>
    </location>
</feature>
<keyword evidence="3" id="KW-1185">Reference proteome</keyword>
<feature type="compositionally biased region" description="Polar residues" evidence="1">
    <location>
        <begin position="1226"/>
        <end position="1236"/>
    </location>
</feature>
<feature type="compositionally biased region" description="Basic and acidic residues" evidence="1">
    <location>
        <begin position="354"/>
        <end position="370"/>
    </location>
</feature>
<feature type="compositionally biased region" description="Low complexity" evidence="1">
    <location>
        <begin position="419"/>
        <end position="435"/>
    </location>
</feature>
<evidence type="ECO:0000313" key="2">
    <source>
        <dbReference type="EMBL" id="KAK5780288.1"/>
    </source>
</evidence>
<feature type="compositionally biased region" description="Low complexity" evidence="1">
    <location>
        <begin position="187"/>
        <end position="225"/>
    </location>
</feature>
<dbReference type="EMBL" id="JAWIZZ010000043">
    <property type="protein sequence ID" value="KAK5780288.1"/>
    <property type="molecule type" value="Genomic_DNA"/>
</dbReference>
<feature type="region of interest" description="Disordered" evidence="1">
    <location>
        <begin position="168"/>
        <end position="266"/>
    </location>
</feature>
<feature type="region of interest" description="Disordered" evidence="1">
    <location>
        <begin position="1226"/>
        <end position="1245"/>
    </location>
</feature>
<evidence type="ECO:0000256" key="1">
    <source>
        <dbReference type="SAM" id="MobiDB-lite"/>
    </source>
</evidence>
<sequence>MDSKETQTYFKEHNIPFLDVDWFISSKKISKKSISKKINESINPIANTDISSTNDPQQLLHRRNTNPDLSTSSKSTSTQINGSSPRQQNDNTSDITTASSLFKAKYLDKSQDNIRNNDHTENNSFYVPLRRTKSLSAASSSPHKMQQSQEPPRQQHEKKLGFFRSLFSRRKSTSTPPSQFKLKHDSTSSPSSNTNTDRNDSDNPLPKVNPLPVNNTTKTSTSSQTPNITTPPSGLNPLTRSKTISDGFDNSNHHHHHHHGHYDGSTTSFSNSVDILSETNLNELPNAHSDNNDPRLTEFLEYYKARNYSIAAFKEKNPYNITNTKPKRAMFTINEHLVENSGNDGDDDNDDDDKASNNEIEKSKRFDARGRPLPSHPAKSKLPSALKKSSVDTDKINDDSNSYLSSIDRVKKRLDKVDTSTSTISSVSSNSPSSSKRFGAFLKRVTSYGASNDSGNEIVSQDSESNVSAMHKNQIYPKKQEEFDPSKAVTVPGLENEKPLKHVTFAANTYFNDPPQQICSKNPRKGEVEVKPNGAVIIHRLTPQERRKIMKESSCGIVVGGSGQLKLLVPEEDIEEPINNNDNNDLEDRGKASMDDTDPQMRSVKLAAAEAAAEARGQAAPNELCRTITNNEEEVVVSQSASHFTIDKPMVSRRSSNNLSSSNSLDSLLSHTSQLSNDIDPDKESIFPPPDLKIPHDIVYTRCCHLREILPIPATLKQLKPGSTDPISSLQLRNPRPSMVEVLSFSDFIGVVPILCITLDGVHLTAEMLRIILSSLIHKTSFEKLSLRNTPLDEEGWKILAQFVSKCKSLSALDLTMVPNIKTNVQKPSKSSLKNVLPRMECRMEDRSDMDWDLLTAAIAFRDGIDEIVLAGAKMSLTHFKTFIEIACVNSTRLGLAYNELSNQQCAILAQWIVHSKVTGLDIGFNDLQGKLSPFCDALWDKINNKGEKNVFKYLSLNGTNIEVKENDTSESNEFLKLLSIMCYSENLKYLDLSNNPKIFPYCLPTLVDCLPVFVNLVRLHLDNDKLGRTAMVTLFEALPLCRKLNHISLIGTELDLASCKALTEAVKKSSSLITIDLDWAYVPDNIKEQLSLYAMRNIQSELARMKESNEASKPNFINGNKGANKDDDSQQLQSIQDELTTLLTEDWSHKNREDYNKMVSEFIQKVTKGREKIQKVVMDLFLIRLQGELNLEGKETLIRLCIIDASLEKGLKLLKQRHYKIATDSSSGNLANKSTNNDEKNASDISLLENRTSVLSSSTFGKTGHSVLLPFGSENIEKTFNSADDTVDFTDETPSELVAPKITLPNVNNSTSNNSSDKERSTMYTEIPHDITNEQKIALTTAAKSMDSDRIKDFLLKSDINTVIGVIDELHKHGYHFHHIFKNSNRSHDKTAKIFNKVDNAASPTEVDAKLSDIIPQDPDKFDKFINSQEDEAISAAYDQVLDHLQKIRNKKHLNIQQSDESQR</sequence>
<comment type="caution">
    <text evidence="2">The sequence shown here is derived from an EMBL/GenBank/DDBJ whole genome shotgun (WGS) entry which is preliminary data.</text>
</comment>
<proteinExistence type="predicted"/>
<dbReference type="SUPFAM" id="SSF52047">
    <property type="entry name" value="RNI-like"/>
    <property type="match status" value="1"/>
</dbReference>
<protein>
    <recommendedName>
        <fullName evidence="4">MAP-homologous protein 1</fullName>
    </recommendedName>
</protein>
<feature type="compositionally biased region" description="Basic and acidic residues" evidence="1">
    <location>
        <begin position="389"/>
        <end position="398"/>
    </location>
</feature>
<feature type="compositionally biased region" description="Polar residues" evidence="1">
    <location>
        <begin position="46"/>
        <end position="57"/>
    </location>
</feature>
<evidence type="ECO:0008006" key="4">
    <source>
        <dbReference type="Google" id="ProtNLM"/>
    </source>
</evidence>
<gene>
    <name evidence="2" type="ORF">RI543_002327</name>
</gene>
<feature type="region of interest" description="Disordered" evidence="1">
    <location>
        <begin position="134"/>
        <end position="156"/>
    </location>
</feature>
<feature type="region of interest" description="Disordered" evidence="1">
    <location>
        <begin position="415"/>
        <end position="436"/>
    </location>
</feature>
<accession>A0AAN7WN67</accession>
<feature type="compositionally biased region" description="Acidic residues" evidence="1">
    <location>
        <begin position="344"/>
        <end position="353"/>
    </location>
</feature>
<organism evidence="2 3">
    <name type="scientific">Arxiozyma heterogenica</name>
    <dbReference type="NCBI Taxonomy" id="278026"/>
    <lineage>
        <taxon>Eukaryota</taxon>
        <taxon>Fungi</taxon>
        <taxon>Dikarya</taxon>
        <taxon>Ascomycota</taxon>
        <taxon>Saccharomycotina</taxon>
        <taxon>Saccharomycetes</taxon>
        <taxon>Saccharomycetales</taxon>
        <taxon>Saccharomycetaceae</taxon>
        <taxon>Arxiozyma</taxon>
    </lineage>
</organism>
<feature type="region of interest" description="Disordered" evidence="1">
    <location>
        <begin position="46"/>
        <end position="94"/>
    </location>
</feature>
<dbReference type="Gene3D" id="3.80.10.10">
    <property type="entry name" value="Ribonuclease Inhibitor"/>
    <property type="match status" value="1"/>
</dbReference>
<feature type="region of interest" description="Disordered" evidence="1">
    <location>
        <begin position="574"/>
        <end position="598"/>
    </location>
</feature>
<reference evidence="3" key="1">
    <citation type="submission" date="2023-07" db="EMBL/GenBank/DDBJ databases">
        <title>A draft genome of Kazachstania heterogenica Y-27499.</title>
        <authorList>
            <person name="Donic C."/>
            <person name="Kralova J.S."/>
            <person name="Fidel L."/>
            <person name="Ben-Dor S."/>
            <person name="Jung S."/>
        </authorList>
    </citation>
    <scope>NUCLEOTIDE SEQUENCE [LARGE SCALE GENOMIC DNA]</scope>
    <source>
        <strain evidence="3">Y27499</strain>
    </source>
</reference>
<name>A0AAN7WN67_9SACH</name>
<feature type="region of interest" description="Disordered" evidence="1">
    <location>
        <begin position="338"/>
        <end position="402"/>
    </location>
</feature>
<dbReference type="Proteomes" id="UP001306508">
    <property type="component" value="Unassembled WGS sequence"/>
</dbReference>